<feature type="domain" description="NodB homology" evidence="1">
    <location>
        <begin position="125"/>
        <end position="345"/>
    </location>
</feature>
<dbReference type="RefSeq" id="XP_029756512.1">
    <property type="nucleotide sequence ID" value="XM_029898728.1"/>
</dbReference>
<dbReference type="InterPro" id="IPR011330">
    <property type="entry name" value="Glyco_hydro/deAcase_b/a-brl"/>
</dbReference>
<keyword evidence="2" id="KW-0378">Hydrolase</keyword>
<dbReference type="GO" id="GO:0016810">
    <property type="term" value="F:hydrolase activity, acting on carbon-nitrogen (but not peptide) bonds"/>
    <property type="evidence" value="ECO:0007669"/>
    <property type="project" value="InterPro"/>
</dbReference>
<dbReference type="SUPFAM" id="SSF88713">
    <property type="entry name" value="Glycoside hydrolase/deacetylase"/>
    <property type="match status" value="1"/>
</dbReference>
<dbReference type="Proteomes" id="UP000030706">
    <property type="component" value="Unassembled WGS sequence"/>
</dbReference>
<dbReference type="STRING" id="1043002.A0A074X487"/>
<dbReference type="PROSITE" id="PS51677">
    <property type="entry name" value="NODB"/>
    <property type="match status" value="1"/>
</dbReference>
<gene>
    <name evidence="2" type="ORF">M438DRAFT_116769</name>
</gene>
<dbReference type="OrthoDB" id="3162524at2759"/>
<name>A0A074X487_AURPU</name>
<reference evidence="2 3" key="1">
    <citation type="journal article" date="2014" name="BMC Genomics">
        <title>Genome sequencing of four Aureobasidium pullulans varieties: biotechnological potential, stress tolerance, and description of new species.</title>
        <authorList>
            <person name="Gostin Ar C."/>
            <person name="Ohm R.A."/>
            <person name="Kogej T."/>
            <person name="Sonjak S."/>
            <person name="Turk M."/>
            <person name="Zajc J."/>
            <person name="Zalar P."/>
            <person name="Grube M."/>
            <person name="Sun H."/>
            <person name="Han J."/>
            <person name="Sharma A."/>
            <person name="Chiniquy J."/>
            <person name="Ngan C.Y."/>
            <person name="Lipzen A."/>
            <person name="Barry K."/>
            <person name="Grigoriev I.V."/>
            <person name="Gunde-Cimerman N."/>
        </authorList>
    </citation>
    <scope>NUCLEOTIDE SEQUENCE [LARGE SCALE GENOMIC DNA]</scope>
    <source>
        <strain evidence="2 3">EXF-150</strain>
    </source>
</reference>
<dbReference type="InterPro" id="IPR002509">
    <property type="entry name" value="NODB_dom"/>
</dbReference>
<evidence type="ECO:0000259" key="1">
    <source>
        <dbReference type="PROSITE" id="PS51677"/>
    </source>
</evidence>
<dbReference type="PANTHER" id="PTHR47561">
    <property type="entry name" value="POLYSACCHARIDE DEACETYLASE FAMILY PROTEIN (AFU_ORTHOLOGUE AFUA_6G05030)"/>
    <property type="match status" value="1"/>
</dbReference>
<dbReference type="GeneID" id="40741034"/>
<dbReference type="HOGENOM" id="CLU_029940_1_2_1"/>
<keyword evidence="3" id="KW-1185">Reference proteome</keyword>
<accession>A0A074X487</accession>
<sequence length="375" mass="42533">MLPIELASLSTSQVMTISPFDSISVTLSVDEASPTRGPDTRRVQSTLRANQAICMLLLPRNRRPQSLLRFHQILRSFCLSYTPSTSTIMSTTQQFPWPHGKRACISLTMDNMGEAADLNRGLWPKDKPIGSHYSVIEKLPKMLDLLDKYHIPATYFVEGWNCPIYPDTIQHVQTRGHEIGFHAYQHEVWKNLDAETEVGNLDKSVENAKAIGVQYKGFRPPGGLVTDRTLNLMKEKGMTYLSPAAERPALVDGIAMVPFQWESIDAYFYMASTAALRKGKGDTEDVLSPQVLKERLIKRIDEVVREGGYLALLFHPFLQTEDEKLQVMEEVVEHIVSKQEEAWIAQCKDVADWIRKNPEAFGNDPGWDKAEWKKN</sequence>
<dbReference type="Gene3D" id="3.20.20.370">
    <property type="entry name" value="Glycoside hydrolase/deacetylase"/>
    <property type="match status" value="1"/>
</dbReference>
<dbReference type="Pfam" id="PF01522">
    <property type="entry name" value="Polysacc_deac_1"/>
    <property type="match status" value="1"/>
</dbReference>
<organism evidence="2 3">
    <name type="scientific">Aureobasidium pullulans EXF-150</name>
    <dbReference type="NCBI Taxonomy" id="1043002"/>
    <lineage>
        <taxon>Eukaryota</taxon>
        <taxon>Fungi</taxon>
        <taxon>Dikarya</taxon>
        <taxon>Ascomycota</taxon>
        <taxon>Pezizomycotina</taxon>
        <taxon>Dothideomycetes</taxon>
        <taxon>Dothideomycetidae</taxon>
        <taxon>Dothideales</taxon>
        <taxon>Saccotheciaceae</taxon>
        <taxon>Aureobasidium</taxon>
    </lineage>
</organism>
<dbReference type="GO" id="GO:0005975">
    <property type="term" value="P:carbohydrate metabolic process"/>
    <property type="evidence" value="ECO:0007669"/>
    <property type="project" value="InterPro"/>
</dbReference>
<dbReference type="AlphaFoldDB" id="A0A074X487"/>
<proteinExistence type="predicted"/>
<dbReference type="EMBL" id="KL584999">
    <property type="protein sequence ID" value="KEQ80325.1"/>
    <property type="molecule type" value="Genomic_DNA"/>
</dbReference>
<evidence type="ECO:0000313" key="2">
    <source>
        <dbReference type="EMBL" id="KEQ80325.1"/>
    </source>
</evidence>
<evidence type="ECO:0000313" key="3">
    <source>
        <dbReference type="Proteomes" id="UP000030706"/>
    </source>
</evidence>
<dbReference type="PANTHER" id="PTHR47561:SF1">
    <property type="entry name" value="POLYSACCHARIDE DEACETYLASE FAMILY PROTEIN (AFU_ORTHOLOGUE AFUA_6G05030)"/>
    <property type="match status" value="1"/>
</dbReference>
<protein>
    <submittedName>
        <fullName evidence="2">Glycoside hydrolase/deacetylase</fullName>
    </submittedName>
</protein>